<protein>
    <recommendedName>
        <fullName evidence="6">Short-chain dehydrogenase</fullName>
    </recommendedName>
</protein>
<dbReference type="InterPro" id="IPR002347">
    <property type="entry name" value="SDR_fam"/>
</dbReference>
<organism evidence="4 5">
    <name type="scientific">Halorubrum ezzemoulense</name>
    <name type="common">Halorubrum chaoviator</name>
    <dbReference type="NCBI Taxonomy" id="337243"/>
    <lineage>
        <taxon>Archaea</taxon>
        <taxon>Methanobacteriati</taxon>
        <taxon>Methanobacteriota</taxon>
        <taxon>Stenosarchaea group</taxon>
        <taxon>Halobacteria</taxon>
        <taxon>Halobacteriales</taxon>
        <taxon>Haloferacaceae</taxon>
        <taxon>Halorubrum</taxon>
    </lineage>
</organism>
<evidence type="ECO:0000313" key="4">
    <source>
        <dbReference type="EMBL" id="SNR24186.1"/>
    </source>
</evidence>
<sequence>MSQPQPEIDLKPDLTDDVALVTGANRGIGAEIAAGLAELGATVYAGARDPNDVTAADQRAVELDVTDDGQIRAAVDRIERERGSLDVLVNNAGIFSRSGPLHEMDEADFDRTMAVNLRGPVLLTKRALPLLLDGPGGRVVSMSSGLGRFTEGRMEGEYPPYRLSKVGLGGLTAYLDGEYGDRGLIANAASPGWVRTDMGGDGAPRSPSKGAETPVWLARFAPGARGDCSGRTASGSLGEGDADAPRGRPRTRSALIPAGTRSSGR</sequence>
<dbReference type="Gene3D" id="3.40.50.720">
    <property type="entry name" value="NAD(P)-binding Rossmann-like Domain"/>
    <property type="match status" value="1"/>
</dbReference>
<evidence type="ECO:0000256" key="3">
    <source>
        <dbReference type="SAM" id="MobiDB-lite"/>
    </source>
</evidence>
<dbReference type="GO" id="GO:0016616">
    <property type="term" value="F:oxidoreductase activity, acting on the CH-OH group of donors, NAD or NADP as acceptor"/>
    <property type="evidence" value="ECO:0007669"/>
    <property type="project" value="TreeGrafter"/>
</dbReference>
<comment type="similarity">
    <text evidence="1 2">Belongs to the short-chain dehydrogenases/reductases (SDR) family.</text>
</comment>
<dbReference type="AlphaFoldDB" id="A0A238UQ67"/>
<feature type="region of interest" description="Disordered" evidence="3">
    <location>
        <begin position="222"/>
        <end position="265"/>
    </location>
</feature>
<dbReference type="PRINTS" id="PR00081">
    <property type="entry name" value="GDHRDH"/>
</dbReference>
<dbReference type="InterPro" id="IPR036291">
    <property type="entry name" value="NAD(P)-bd_dom_sf"/>
</dbReference>
<dbReference type="EMBL" id="FZNK01000001">
    <property type="protein sequence ID" value="SNR24186.1"/>
    <property type="molecule type" value="Genomic_DNA"/>
</dbReference>
<dbReference type="Pfam" id="PF00106">
    <property type="entry name" value="adh_short"/>
    <property type="match status" value="1"/>
</dbReference>
<reference evidence="4 5" key="1">
    <citation type="submission" date="2017-06" db="EMBL/GenBank/DDBJ databases">
        <authorList>
            <person name="Kim H.J."/>
            <person name="Triplett B.A."/>
        </authorList>
    </citation>
    <scope>NUCLEOTIDE SEQUENCE [LARGE SCALE GENOMIC DNA]</scope>
    <source>
        <strain evidence="4 5">DSM 19316</strain>
    </source>
</reference>
<dbReference type="SUPFAM" id="SSF51735">
    <property type="entry name" value="NAD(P)-binding Rossmann-fold domains"/>
    <property type="match status" value="1"/>
</dbReference>
<dbReference type="PRINTS" id="PR00080">
    <property type="entry name" value="SDRFAMILY"/>
</dbReference>
<evidence type="ECO:0008006" key="6">
    <source>
        <dbReference type="Google" id="ProtNLM"/>
    </source>
</evidence>
<proteinExistence type="inferred from homology"/>
<evidence type="ECO:0000256" key="2">
    <source>
        <dbReference type="RuleBase" id="RU000363"/>
    </source>
</evidence>
<dbReference type="Proteomes" id="UP000198297">
    <property type="component" value="Unassembled WGS sequence"/>
</dbReference>
<name>A0A238UQ67_HALEZ</name>
<accession>A0A238UQ67</accession>
<dbReference type="PANTHER" id="PTHR42760">
    <property type="entry name" value="SHORT-CHAIN DEHYDROGENASES/REDUCTASES FAMILY MEMBER"/>
    <property type="match status" value="1"/>
</dbReference>
<gene>
    <name evidence="4" type="ORF">SAMN06266787_101260</name>
</gene>
<evidence type="ECO:0000313" key="5">
    <source>
        <dbReference type="Proteomes" id="UP000198297"/>
    </source>
</evidence>
<evidence type="ECO:0000256" key="1">
    <source>
        <dbReference type="ARBA" id="ARBA00006484"/>
    </source>
</evidence>